<feature type="chain" id="PRO_5036873473" description="HdeA/HdeB family protein" evidence="1">
    <location>
        <begin position="24"/>
        <end position="123"/>
    </location>
</feature>
<dbReference type="Proteomes" id="UP000596977">
    <property type="component" value="Unassembled WGS sequence"/>
</dbReference>
<dbReference type="EMBL" id="BMKB01000006">
    <property type="protein sequence ID" value="GGA59837.1"/>
    <property type="molecule type" value="Genomic_DNA"/>
</dbReference>
<sequence>MNVLSKSGATVAAVLLFTSIAIAQPVTKLAGDLDGELIEKIWCSSIFFEHSYAYEEGSEGYNRFDALAFDLDDEIAVTLRRMGWDQDRIDDLWVAFDDASFDLALEGEAAFEPELEACLAAFD</sequence>
<reference evidence="2 3" key="1">
    <citation type="journal article" date="2014" name="Int. J. Syst. Evol. Microbiol.">
        <title>Complete genome sequence of Corynebacterium casei LMG S-19264T (=DSM 44701T), isolated from a smear-ripened cheese.</title>
        <authorList>
            <consortium name="US DOE Joint Genome Institute (JGI-PGF)"/>
            <person name="Walter F."/>
            <person name="Albersmeier A."/>
            <person name="Kalinowski J."/>
            <person name="Ruckert C."/>
        </authorList>
    </citation>
    <scope>NUCLEOTIDE SEQUENCE [LARGE SCALE GENOMIC DNA]</scope>
    <source>
        <strain evidence="2 3">CGMCC 1.15896</strain>
    </source>
</reference>
<dbReference type="OrthoDB" id="7961052at2"/>
<evidence type="ECO:0000256" key="1">
    <source>
        <dbReference type="SAM" id="SignalP"/>
    </source>
</evidence>
<accession>A0A916W208</accession>
<comment type="caution">
    <text evidence="2">The sequence shown here is derived from an EMBL/GenBank/DDBJ whole genome shotgun (WGS) entry which is preliminary data.</text>
</comment>
<evidence type="ECO:0000313" key="3">
    <source>
        <dbReference type="Proteomes" id="UP000596977"/>
    </source>
</evidence>
<evidence type="ECO:0000313" key="2">
    <source>
        <dbReference type="EMBL" id="GGA59837.1"/>
    </source>
</evidence>
<organism evidence="2 3">
    <name type="scientific">Pelagibacterium lentulum</name>
    <dbReference type="NCBI Taxonomy" id="2029865"/>
    <lineage>
        <taxon>Bacteria</taxon>
        <taxon>Pseudomonadati</taxon>
        <taxon>Pseudomonadota</taxon>
        <taxon>Alphaproteobacteria</taxon>
        <taxon>Hyphomicrobiales</taxon>
        <taxon>Devosiaceae</taxon>
        <taxon>Pelagibacterium</taxon>
    </lineage>
</organism>
<feature type="signal peptide" evidence="1">
    <location>
        <begin position="1"/>
        <end position="23"/>
    </location>
</feature>
<evidence type="ECO:0008006" key="4">
    <source>
        <dbReference type="Google" id="ProtNLM"/>
    </source>
</evidence>
<gene>
    <name evidence="2" type="ORF">GCM10011499_32530</name>
</gene>
<dbReference type="RefSeq" id="WP_127070790.1">
    <property type="nucleotide sequence ID" value="NZ_BMKB01000006.1"/>
</dbReference>
<keyword evidence="1" id="KW-0732">Signal</keyword>
<keyword evidence="3" id="KW-1185">Reference proteome</keyword>
<proteinExistence type="predicted"/>
<dbReference type="AlphaFoldDB" id="A0A916W208"/>
<protein>
    <recommendedName>
        <fullName evidence="4">HdeA/HdeB family protein</fullName>
    </recommendedName>
</protein>
<name>A0A916W208_9HYPH</name>